<keyword evidence="1" id="KW-0812">Transmembrane</keyword>
<evidence type="ECO:0000256" key="1">
    <source>
        <dbReference type="SAM" id="Phobius"/>
    </source>
</evidence>
<dbReference type="EMBL" id="CP132508">
    <property type="protein sequence ID" value="WPD19156.1"/>
    <property type="molecule type" value="Genomic_DNA"/>
</dbReference>
<sequence length="219" mass="23860">MFSLTVQTYMMAVDVALGIILGFLFDVFRALRRVLDGGPTRRPWLDALLDAAFWAIALPLVVLAWGLGNWGQVRAFTLLGLALGLGLYAGLGSPVLLPALTATYRSVGGGVIRLGRGTRRAAGALARAVRRGMAGLRTLVGWLLMPVTRPLRWLLAPLLAPVHRALIAPVAARLRRFVLDPWRRGVPSRRRIAAAWRRWRAAMAAWLGPGKGEPPPPRS</sequence>
<dbReference type="NCBIfam" id="TIGR02893">
    <property type="entry name" value="spore_yabQ"/>
    <property type="match status" value="1"/>
</dbReference>
<dbReference type="InterPro" id="IPR019074">
    <property type="entry name" value="YabQ"/>
</dbReference>
<protein>
    <submittedName>
        <fullName evidence="2">Spore cortex biosynthesis protein YabQ</fullName>
    </submittedName>
</protein>
<accession>A0ABZ0QNT5</accession>
<organism evidence="2 3">
    <name type="scientific">Thermaerobacter composti</name>
    <dbReference type="NCBI Taxonomy" id="554949"/>
    <lineage>
        <taxon>Bacteria</taxon>
        <taxon>Bacillati</taxon>
        <taxon>Bacillota</taxon>
        <taxon>Clostridia</taxon>
        <taxon>Eubacteriales</taxon>
        <taxon>Clostridiales Family XVII. Incertae Sedis</taxon>
        <taxon>Thermaerobacter</taxon>
    </lineage>
</organism>
<proteinExistence type="predicted"/>
<feature type="transmembrane region" description="Helical" evidence="1">
    <location>
        <begin position="48"/>
        <end position="67"/>
    </location>
</feature>
<reference evidence="2 3" key="1">
    <citation type="submission" date="2023-08" db="EMBL/GenBank/DDBJ databases">
        <title>Genome sequence of Thermaerobacter compostii strain Ins1, a spore-forming filamentous bacterium isolated from a deep geothermal reservoir.</title>
        <authorList>
            <person name="Bregnard D."/>
            <person name="Gonzalez D."/>
            <person name="Junier P."/>
        </authorList>
    </citation>
    <scope>NUCLEOTIDE SEQUENCE [LARGE SCALE GENOMIC DNA]</scope>
    <source>
        <strain evidence="2 3">Ins1</strain>
    </source>
</reference>
<keyword evidence="1" id="KW-0472">Membrane</keyword>
<dbReference type="RefSeq" id="WP_318750759.1">
    <property type="nucleotide sequence ID" value="NZ_CP132508.1"/>
</dbReference>
<gene>
    <name evidence="2" type="ORF">Q5761_00290</name>
</gene>
<evidence type="ECO:0000313" key="3">
    <source>
        <dbReference type="Proteomes" id="UP001304683"/>
    </source>
</evidence>
<name>A0ABZ0QNT5_9FIRM</name>
<dbReference type="Pfam" id="PF09578">
    <property type="entry name" value="Spore_YabQ"/>
    <property type="match status" value="1"/>
</dbReference>
<keyword evidence="3" id="KW-1185">Reference proteome</keyword>
<keyword evidence="1" id="KW-1133">Transmembrane helix</keyword>
<dbReference type="Proteomes" id="UP001304683">
    <property type="component" value="Chromosome"/>
</dbReference>
<evidence type="ECO:0000313" key="2">
    <source>
        <dbReference type="EMBL" id="WPD19156.1"/>
    </source>
</evidence>
<feature type="transmembrane region" description="Helical" evidence="1">
    <location>
        <begin position="6"/>
        <end position="28"/>
    </location>
</feature>